<gene>
    <name evidence="2" type="ORF">CSUB01_09913</name>
</gene>
<sequence>MLPPLSNLMQHAFPEMMPIEDNWKGKTSPAERRKIQNKLNQRTWMIPAYAPGPATGQRRKQEKEQQQQQHRSKEAHNAEPPSSYSPSLTGVLVPVSRGAAEPPAFVAQDHTEMHLSRPGLPRKAKEPYVCALKVTLAALTYLGRSRPMIELREEDLDDLHDLFLQRAYESRGGRSSGADSSAGAGADPLANSLLSLVQFNLFRGLMENSKTLGITLSMILDDDCVSPYSSNPAYDGTERAAALPSSLRPTRMQLTAAHHPWLDIFPLPRLRDNLIEAGSALDDDELCLDMLGSGDAPSGQGGMILWGEPWDPRSWEVTEDFVKKWRWVLKGCGELIVSSNYWRAKRGEVKMKVKL</sequence>
<dbReference type="HOGENOM" id="CLU_033726_0_0_1"/>
<accession>A0A066XU63</accession>
<reference evidence="3" key="1">
    <citation type="journal article" date="2014" name="Genome Announc.">
        <title>Draft genome sequence of Colletotrichum sublineola, a destructive pathogen of cultivated sorghum.</title>
        <authorList>
            <person name="Baroncelli R."/>
            <person name="Sanz-Martin J.M."/>
            <person name="Rech G.E."/>
            <person name="Sukno S.A."/>
            <person name="Thon M.R."/>
        </authorList>
    </citation>
    <scope>NUCLEOTIDE SEQUENCE [LARGE SCALE GENOMIC DNA]</scope>
    <source>
        <strain evidence="3">TX430BB</strain>
    </source>
</reference>
<feature type="compositionally biased region" description="Basic and acidic residues" evidence="1">
    <location>
        <begin position="21"/>
        <end position="34"/>
    </location>
</feature>
<dbReference type="Proteomes" id="UP000027238">
    <property type="component" value="Unassembled WGS sequence"/>
</dbReference>
<name>A0A066XU63_COLSU</name>
<evidence type="ECO:0000313" key="2">
    <source>
        <dbReference type="EMBL" id="KDN71209.1"/>
    </source>
</evidence>
<dbReference type="PANTHER" id="PTHR38116:SF1">
    <property type="entry name" value="BZIP DOMAIN-CONTAINING PROTEIN"/>
    <property type="match status" value="1"/>
</dbReference>
<keyword evidence="3" id="KW-1185">Reference proteome</keyword>
<dbReference type="STRING" id="1173701.A0A066XU63"/>
<evidence type="ECO:0008006" key="4">
    <source>
        <dbReference type="Google" id="ProtNLM"/>
    </source>
</evidence>
<dbReference type="OMA" id="WVLRGCW"/>
<feature type="compositionally biased region" description="Basic and acidic residues" evidence="1">
    <location>
        <begin position="59"/>
        <end position="77"/>
    </location>
</feature>
<evidence type="ECO:0000256" key="1">
    <source>
        <dbReference type="SAM" id="MobiDB-lite"/>
    </source>
</evidence>
<dbReference type="eggNOG" id="ENOG502S6JE">
    <property type="taxonomic scope" value="Eukaryota"/>
</dbReference>
<dbReference type="OrthoDB" id="2245989at2759"/>
<dbReference type="PANTHER" id="PTHR38116">
    <property type="entry name" value="CHROMOSOME 7, WHOLE GENOME SHOTGUN SEQUENCE"/>
    <property type="match status" value="1"/>
</dbReference>
<organism evidence="2 3">
    <name type="scientific">Colletotrichum sublineola</name>
    <name type="common">Sorghum anthracnose fungus</name>
    <dbReference type="NCBI Taxonomy" id="1173701"/>
    <lineage>
        <taxon>Eukaryota</taxon>
        <taxon>Fungi</taxon>
        <taxon>Dikarya</taxon>
        <taxon>Ascomycota</taxon>
        <taxon>Pezizomycotina</taxon>
        <taxon>Sordariomycetes</taxon>
        <taxon>Hypocreomycetidae</taxon>
        <taxon>Glomerellales</taxon>
        <taxon>Glomerellaceae</taxon>
        <taxon>Colletotrichum</taxon>
        <taxon>Colletotrichum graminicola species complex</taxon>
    </lineage>
</organism>
<dbReference type="EMBL" id="JMSE01000230">
    <property type="protein sequence ID" value="KDN71209.1"/>
    <property type="molecule type" value="Genomic_DNA"/>
</dbReference>
<proteinExistence type="predicted"/>
<dbReference type="AlphaFoldDB" id="A0A066XU63"/>
<comment type="caution">
    <text evidence="2">The sequence shown here is derived from an EMBL/GenBank/DDBJ whole genome shotgun (WGS) entry which is preliminary data.</text>
</comment>
<feature type="region of interest" description="Disordered" evidence="1">
    <location>
        <begin position="19"/>
        <end position="89"/>
    </location>
</feature>
<evidence type="ECO:0000313" key="3">
    <source>
        <dbReference type="Proteomes" id="UP000027238"/>
    </source>
</evidence>
<protein>
    <recommendedName>
        <fullName evidence="4">Aryl-alcohol dehydrogenase</fullName>
    </recommendedName>
</protein>
<dbReference type="InterPro" id="IPR021833">
    <property type="entry name" value="DUF3425"/>
</dbReference>
<dbReference type="Pfam" id="PF11905">
    <property type="entry name" value="DUF3425"/>
    <property type="match status" value="1"/>
</dbReference>